<dbReference type="PANTHER" id="PTHR34294:SF1">
    <property type="entry name" value="TRANSCRIPTIONAL REGULATOR LSRR"/>
    <property type="match status" value="1"/>
</dbReference>
<dbReference type="Gene3D" id="1.10.10.10">
    <property type="entry name" value="Winged helix-like DNA-binding domain superfamily/Winged helix DNA-binding domain"/>
    <property type="match status" value="1"/>
</dbReference>
<comment type="caution">
    <text evidence="6">The sequence shown here is derived from an EMBL/GenBank/DDBJ whole genome shotgun (WGS) entry which is preliminary data.</text>
</comment>
<protein>
    <submittedName>
        <fullName evidence="6">DeoR family transcriptional regulator</fullName>
    </submittedName>
</protein>
<dbReference type="Proteomes" id="UP000280292">
    <property type="component" value="Unassembled WGS sequence"/>
</dbReference>
<evidence type="ECO:0000256" key="3">
    <source>
        <dbReference type="ARBA" id="ARBA00023125"/>
    </source>
</evidence>
<dbReference type="Pfam" id="PF04198">
    <property type="entry name" value="Sugar-bind"/>
    <property type="match status" value="1"/>
</dbReference>
<dbReference type="InterPro" id="IPR036388">
    <property type="entry name" value="WH-like_DNA-bd_sf"/>
</dbReference>
<keyword evidence="3" id="KW-0238">DNA-binding</keyword>
<organism evidence="6 7">
    <name type="scientific">Pseudomonas syringae pv. ribicola</name>
    <dbReference type="NCBI Taxonomy" id="55398"/>
    <lineage>
        <taxon>Bacteria</taxon>
        <taxon>Pseudomonadati</taxon>
        <taxon>Pseudomonadota</taxon>
        <taxon>Gammaproteobacteria</taxon>
        <taxon>Pseudomonadales</taxon>
        <taxon>Pseudomonadaceae</taxon>
        <taxon>Pseudomonas</taxon>
    </lineage>
</organism>
<dbReference type="InterPro" id="IPR037171">
    <property type="entry name" value="NagB/RpiA_transferase-like"/>
</dbReference>
<dbReference type="GO" id="GO:0030246">
    <property type="term" value="F:carbohydrate binding"/>
    <property type="evidence" value="ECO:0007669"/>
    <property type="project" value="InterPro"/>
</dbReference>
<evidence type="ECO:0000256" key="2">
    <source>
        <dbReference type="ARBA" id="ARBA00023015"/>
    </source>
</evidence>
<dbReference type="EMBL" id="RBNR01000184">
    <property type="protein sequence ID" value="RML43290.1"/>
    <property type="molecule type" value="Genomic_DNA"/>
</dbReference>
<dbReference type="GO" id="GO:0003677">
    <property type="term" value="F:DNA binding"/>
    <property type="evidence" value="ECO:0007669"/>
    <property type="project" value="UniProtKB-KW"/>
</dbReference>
<proteinExistence type="inferred from homology"/>
<evidence type="ECO:0000313" key="6">
    <source>
        <dbReference type="EMBL" id="RML43290.1"/>
    </source>
</evidence>
<keyword evidence="2" id="KW-0805">Transcription regulation</keyword>
<dbReference type="RefSeq" id="WP_122293200.1">
    <property type="nucleotide sequence ID" value="NZ_RBNR01000184.1"/>
</dbReference>
<evidence type="ECO:0000256" key="4">
    <source>
        <dbReference type="ARBA" id="ARBA00023163"/>
    </source>
</evidence>
<dbReference type="Gene3D" id="3.40.50.1360">
    <property type="match status" value="1"/>
</dbReference>
<evidence type="ECO:0000259" key="5">
    <source>
        <dbReference type="Pfam" id="PF04198"/>
    </source>
</evidence>
<name>A0A3M2VVN6_PSESI</name>
<dbReference type="Pfam" id="PF13412">
    <property type="entry name" value="HTH_24"/>
    <property type="match status" value="1"/>
</dbReference>
<feature type="domain" description="Sugar-binding" evidence="5">
    <location>
        <begin position="57"/>
        <end position="310"/>
    </location>
</feature>
<evidence type="ECO:0000313" key="7">
    <source>
        <dbReference type="Proteomes" id="UP000280292"/>
    </source>
</evidence>
<dbReference type="PANTHER" id="PTHR34294">
    <property type="entry name" value="TRANSCRIPTIONAL REGULATOR-RELATED"/>
    <property type="match status" value="1"/>
</dbReference>
<reference evidence="6 7" key="1">
    <citation type="submission" date="2018-08" db="EMBL/GenBank/DDBJ databases">
        <title>Recombination of ecologically and evolutionarily significant loci maintains genetic cohesion in the Pseudomonas syringae species complex.</title>
        <authorList>
            <person name="Dillon M."/>
            <person name="Thakur S."/>
            <person name="Almeida R.N.D."/>
            <person name="Weir B.S."/>
            <person name="Guttman D.S."/>
        </authorList>
    </citation>
    <scope>NUCLEOTIDE SEQUENCE [LARGE SCALE GENOMIC DNA]</scope>
    <source>
        <strain evidence="6 7">ICMP 3883</strain>
    </source>
</reference>
<gene>
    <name evidence="6" type="ORF">ALQ95_03327</name>
</gene>
<dbReference type="InterPro" id="IPR051054">
    <property type="entry name" value="SorC_transcr_regulators"/>
</dbReference>
<sequence length="313" mass="34272">MQSTKKELMAQVAWLYFVGNNTQQEIAQRLNISRPTINRMISLATESGMVQVRINHPIRECMDLASKIRQRFGLSMCEVAPLESPDEAAGQRRIAVLGSAMMERYLADPSLRVMAVGFGRTLKAVVDEITELRAPQLSIISLAGSVARDGSFNSYDVGLRLADKTSGKAFLQPMPIIANTADERDQWLDNRLTPLIKDLYSQAEVAFVGIGEVQVNCALVQNGFLSPEEAKALAEQGAVGEILGWAMDRQGAPINEGWSERVTSLPLPRLAERPIIAFAGGERKIPAILAALRGRWISGLITDQQTAQQLATL</sequence>
<dbReference type="AlphaFoldDB" id="A0A3M2VVN6"/>
<evidence type="ECO:0000256" key="1">
    <source>
        <dbReference type="ARBA" id="ARBA00010466"/>
    </source>
</evidence>
<dbReference type="SUPFAM" id="SSF100950">
    <property type="entry name" value="NagB/RpiA/CoA transferase-like"/>
    <property type="match status" value="1"/>
</dbReference>
<comment type="similarity">
    <text evidence="1">Belongs to the SorC transcriptional regulatory family.</text>
</comment>
<keyword evidence="4" id="KW-0804">Transcription</keyword>
<dbReference type="InterPro" id="IPR007324">
    <property type="entry name" value="Sugar-bd_dom_put"/>
</dbReference>
<accession>A0A3M2VVN6</accession>